<dbReference type="Proteomes" id="UP000266615">
    <property type="component" value="Unassembled WGS sequence"/>
</dbReference>
<dbReference type="SUPFAM" id="SSF46946">
    <property type="entry name" value="S13-like H2TH domain"/>
    <property type="match status" value="1"/>
</dbReference>
<dbReference type="SMART" id="SM01232">
    <property type="entry name" value="H2TH"/>
    <property type="match status" value="1"/>
</dbReference>
<evidence type="ECO:0000256" key="10">
    <source>
        <dbReference type="ARBA" id="ARBA00023125"/>
    </source>
</evidence>
<keyword evidence="10" id="KW-0238">DNA-binding</keyword>
<evidence type="ECO:0000256" key="16">
    <source>
        <dbReference type="PROSITE-ProRule" id="PRU00391"/>
    </source>
</evidence>
<evidence type="ECO:0000259" key="19">
    <source>
        <dbReference type="PROSITE" id="PS51068"/>
    </source>
</evidence>
<keyword evidence="7 16" id="KW-0863">Zinc-finger</keyword>
<dbReference type="Gene3D" id="1.10.8.50">
    <property type="match status" value="1"/>
</dbReference>
<evidence type="ECO:0000256" key="7">
    <source>
        <dbReference type="ARBA" id="ARBA00022771"/>
    </source>
</evidence>
<evidence type="ECO:0000256" key="17">
    <source>
        <dbReference type="SAM" id="MobiDB-lite"/>
    </source>
</evidence>
<dbReference type="EC" id="4.2.99.18" evidence="20"/>
<dbReference type="PANTHER" id="PTHR22993:SF9">
    <property type="entry name" value="FORMAMIDOPYRIMIDINE-DNA GLYCOSYLASE"/>
    <property type="match status" value="1"/>
</dbReference>
<dbReference type="InterPro" id="IPR012319">
    <property type="entry name" value="FPG_cat"/>
</dbReference>
<dbReference type="PROSITE" id="PS51066">
    <property type="entry name" value="ZF_FPG_2"/>
    <property type="match status" value="1"/>
</dbReference>
<comment type="subunit">
    <text evidence="4">Monomer.</text>
</comment>
<reference evidence="20 21" key="1">
    <citation type="submission" date="2018-09" db="EMBL/GenBank/DDBJ databases">
        <title>Nesterenkonia natronophila sp. nov., an alkaliphilic actinobacteriume isolated from a soda lake, and emended description of the genus Nesterenkonia.</title>
        <authorList>
            <person name="Menes R.J."/>
            <person name="Iriarte A."/>
        </authorList>
    </citation>
    <scope>NUCLEOTIDE SEQUENCE [LARGE SCALE GENOMIC DNA]</scope>
    <source>
        <strain evidence="20 21">M8</strain>
    </source>
</reference>
<comment type="similarity">
    <text evidence="3">Belongs to the FPG family.</text>
</comment>
<dbReference type="GO" id="GO:0006979">
    <property type="term" value="P:response to oxidative stress"/>
    <property type="evidence" value="ECO:0007669"/>
    <property type="project" value="UniProtKB-ARBA"/>
</dbReference>
<keyword evidence="8 20" id="KW-0378">Hydrolase</keyword>
<dbReference type="PROSITE" id="PS51068">
    <property type="entry name" value="FPG_CAT"/>
    <property type="match status" value="1"/>
</dbReference>
<dbReference type="AlphaFoldDB" id="A0A3A4F768"/>
<keyword evidence="13" id="KW-0511">Multifunctional enzyme</keyword>
<dbReference type="NCBIfam" id="NF002211">
    <property type="entry name" value="PRK01103.1"/>
    <property type="match status" value="1"/>
</dbReference>
<keyword evidence="6" id="KW-0227">DNA damage</keyword>
<keyword evidence="14 20" id="KW-0326">Glycosidase</keyword>
<dbReference type="EC" id="3.2.2.23" evidence="20"/>
<evidence type="ECO:0000256" key="13">
    <source>
        <dbReference type="ARBA" id="ARBA00023268"/>
    </source>
</evidence>
<evidence type="ECO:0000313" key="21">
    <source>
        <dbReference type="Proteomes" id="UP000266615"/>
    </source>
</evidence>
<dbReference type="CDD" id="cd08966">
    <property type="entry name" value="EcFpg-like_N"/>
    <property type="match status" value="1"/>
</dbReference>
<dbReference type="EMBL" id="QYZP01000001">
    <property type="protein sequence ID" value="RJN32340.1"/>
    <property type="molecule type" value="Genomic_DNA"/>
</dbReference>
<feature type="domain" description="Formamidopyrimidine-DNA glycosylase catalytic" evidence="19">
    <location>
        <begin position="2"/>
        <end position="140"/>
    </location>
</feature>
<dbReference type="GO" id="GO:0006284">
    <property type="term" value="P:base-excision repair"/>
    <property type="evidence" value="ECO:0007669"/>
    <property type="project" value="InterPro"/>
</dbReference>
<evidence type="ECO:0000256" key="15">
    <source>
        <dbReference type="ARBA" id="ARBA00044632"/>
    </source>
</evidence>
<dbReference type="GO" id="GO:0034039">
    <property type="term" value="F:8-oxo-7,8-dihydroguanine DNA N-glycosylase activity"/>
    <property type="evidence" value="ECO:0007669"/>
    <property type="project" value="TreeGrafter"/>
</dbReference>
<comment type="catalytic activity">
    <reaction evidence="1">
        <text>Hydrolysis of DNA containing ring-opened 7-methylguanine residues, releasing 2,6-diamino-4-hydroxy-5-(N-methyl)formamidopyrimidine.</text>
        <dbReference type="EC" id="3.2.2.23"/>
    </reaction>
</comment>
<comment type="cofactor">
    <cofactor evidence="2">
        <name>Zn(2+)</name>
        <dbReference type="ChEBI" id="CHEBI:29105"/>
    </cofactor>
</comment>
<dbReference type="Pfam" id="PF01149">
    <property type="entry name" value="Fapy_DNA_glyco"/>
    <property type="match status" value="1"/>
</dbReference>
<evidence type="ECO:0000313" key="20">
    <source>
        <dbReference type="EMBL" id="RJN32340.1"/>
    </source>
</evidence>
<comment type="caution">
    <text evidence="20">The sequence shown here is derived from an EMBL/GenBank/DDBJ whole genome shotgun (WGS) entry which is preliminary data.</text>
</comment>
<dbReference type="RefSeq" id="WP_119901386.1">
    <property type="nucleotide sequence ID" value="NZ_QYZP01000001.1"/>
</dbReference>
<dbReference type="OrthoDB" id="9800855at2"/>
<dbReference type="GO" id="GO:0003684">
    <property type="term" value="F:damaged DNA binding"/>
    <property type="evidence" value="ECO:0007669"/>
    <property type="project" value="InterPro"/>
</dbReference>
<keyword evidence="21" id="KW-1185">Reference proteome</keyword>
<evidence type="ECO:0000256" key="5">
    <source>
        <dbReference type="ARBA" id="ARBA00022723"/>
    </source>
</evidence>
<keyword evidence="12 20" id="KW-0456">Lyase</keyword>
<evidence type="ECO:0000256" key="9">
    <source>
        <dbReference type="ARBA" id="ARBA00022833"/>
    </source>
</evidence>
<keyword evidence="11" id="KW-0234">DNA repair</keyword>
<evidence type="ECO:0000256" key="6">
    <source>
        <dbReference type="ARBA" id="ARBA00022763"/>
    </source>
</evidence>
<keyword evidence="9" id="KW-0862">Zinc</keyword>
<evidence type="ECO:0000256" key="1">
    <source>
        <dbReference type="ARBA" id="ARBA00001668"/>
    </source>
</evidence>
<evidence type="ECO:0000256" key="12">
    <source>
        <dbReference type="ARBA" id="ARBA00023239"/>
    </source>
</evidence>
<name>A0A3A4F768_9MICC</name>
<dbReference type="InterPro" id="IPR035937">
    <property type="entry name" value="FPG_N"/>
</dbReference>
<dbReference type="SUPFAM" id="SSF57716">
    <property type="entry name" value="Glucocorticoid receptor-like (DNA-binding domain)"/>
    <property type="match status" value="1"/>
</dbReference>
<evidence type="ECO:0000256" key="11">
    <source>
        <dbReference type="ARBA" id="ARBA00023204"/>
    </source>
</evidence>
<dbReference type="GO" id="GO:0008270">
    <property type="term" value="F:zinc ion binding"/>
    <property type="evidence" value="ECO:0007669"/>
    <property type="project" value="UniProtKB-KW"/>
</dbReference>
<sequence length="326" mass="35938">MPELPEVEVVRRGVHQWAAGHTVLDVTVHDERSLRRHHQGPQDFRRQLAGRRLGEPQRRGKFLWIPLLSGDVPQPSTALVIHLGMSGQVLMEHDAAPAEKHLKITLDLDLDLGARVHTEATGQPRSTPNQLRFVDQRIFGGMHLAPLVPDVVNTGSSRLIPQSATHIAPDPMETAVTAEWLFTALRRRRTGLKRALLDQTVISGVGNIYADEALWRAQMHFARRTETITRAAAARLLTGLQEVMGAALEAGGTSFDALYVNVNGASGYFDRSLKAYGQAGRECPRCAAAVANGAAHTAAVIQRAKFMGRSSYWCPDCQPRPRHGRW</sequence>
<proteinExistence type="inferred from homology"/>
<protein>
    <submittedName>
        <fullName evidence="20">Bifunctional DNA-formamidopyrimidine glycosylase/DNA-(Apurinic or apyrimidinic site) lyase</fullName>
        <ecNumber evidence="20">3.2.2.23</ecNumber>
        <ecNumber evidence="20">4.2.99.18</ecNumber>
    </submittedName>
</protein>
<feature type="region of interest" description="Disordered" evidence="17">
    <location>
        <begin position="30"/>
        <end position="51"/>
    </location>
</feature>
<organism evidence="20 21">
    <name type="scientific">Nesterenkonia natronophila</name>
    <dbReference type="NCBI Taxonomy" id="2174932"/>
    <lineage>
        <taxon>Bacteria</taxon>
        <taxon>Bacillati</taxon>
        <taxon>Actinomycetota</taxon>
        <taxon>Actinomycetes</taxon>
        <taxon>Micrococcales</taxon>
        <taxon>Micrococcaceae</taxon>
        <taxon>Nesterenkonia</taxon>
    </lineage>
</organism>
<accession>A0A3A4F768</accession>
<dbReference type="InterPro" id="IPR020629">
    <property type="entry name" value="FPG_Glyclase"/>
</dbReference>
<evidence type="ECO:0000256" key="2">
    <source>
        <dbReference type="ARBA" id="ARBA00001947"/>
    </source>
</evidence>
<dbReference type="GO" id="GO:0003690">
    <property type="term" value="F:double-stranded DNA binding"/>
    <property type="evidence" value="ECO:0007669"/>
    <property type="project" value="UniProtKB-ARBA"/>
</dbReference>
<dbReference type="NCBIfam" id="TIGR00577">
    <property type="entry name" value="fpg"/>
    <property type="match status" value="1"/>
</dbReference>
<dbReference type="PANTHER" id="PTHR22993">
    <property type="entry name" value="FORMAMIDOPYRIMIDINE-DNA GLYCOSYLASE"/>
    <property type="match status" value="1"/>
</dbReference>
<keyword evidence="5" id="KW-0479">Metal-binding</keyword>
<dbReference type="InterPro" id="IPR015886">
    <property type="entry name" value="H2TH_FPG"/>
</dbReference>
<evidence type="ECO:0000256" key="14">
    <source>
        <dbReference type="ARBA" id="ARBA00023295"/>
    </source>
</evidence>
<dbReference type="InterPro" id="IPR000214">
    <property type="entry name" value="Znf_DNA_glyclase/AP_lyase"/>
</dbReference>
<dbReference type="FunFam" id="1.10.8.50:FF:000003">
    <property type="entry name" value="Formamidopyrimidine-DNA glycosylase"/>
    <property type="match status" value="1"/>
</dbReference>
<dbReference type="SUPFAM" id="SSF81624">
    <property type="entry name" value="N-terminal domain of MutM-like DNA repair proteins"/>
    <property type="match status" value="1"/>
</dbReference>
<feature type="domain" description="FPG-type" evidence="18">
    <location>
        <begin position="274"/>
        <end position="319"/>
    </location>
</feature>
<gene>
    <name evidence="20" type="ORF">D3250_00275</name>
</gene>
<dbReference type="SMART" id="SM00898">
    <property type="entry name" value="Fapy_DNA_glyco"/>
    <property type="match status" value="1"/>
</dbReference>
<dbReference type="Gene3D" id="3.20.190.10">
    <property type="entry name" value="MutM-like, N-terminal"/>
    <property type="match status" value="1"/>
</dbReference>
<comment type="catalytic activity">
    <reaction evidence="15">
        <text>2'-deoxyribonucleotide-(2'-deoxyribose 5'-phosphate)-2'-deoxyribonucleotide-DNA = a 3'-end 2'-deoxyribonucleotide-(2,3-dehydro-2,3-deoxyribose 5'-phosphate)-DNA + a 5'-end 5'-phospho-2'-deoxyribonucleoside-DNA + H(+)</text>
        <dbReference type="Rhea" id="RHEA:66592"/>
        <dbReference type="Rhea" id="RHEA-COMP:13180"/>
        <dbReference type="Rhea" id="RHEA-COMP:16897"/>
        <dbReference type="Rhea" id="RHEA-COMP:17067"/>
        <dbReference type="ChEBI" id="CHEBI:15378"/>
        <dbReference type="ChEBI" id="CHEBI:136412"/>
        <dbReference type="ChEBI" id="CHEBI:157695"/>
        <dbReference type="ChEBI" id="CHEBI:167181"/>
        <dbReference type="EC" id="4.2.99.18"/>
    </reaction>
</comment>
<dbReference type="Pfam" id="PF06831">
    <property type="entry name" value="H2TH"/>
    <property type="match status" value="1"/>
</dbReference>
<evidence type="ECO:0000256" key="8">
    <source>
        <dbReference type="ARBA" id="ARBA00022801"/>
    </source>
</evidence>
<evidence type="ECO:0000256" key="4">
    <source>
        <dbReference type="ARBA" id="ARBA00011245"/>
    </source>
</evidence>
<evidence type="ECO:0000259" key="18">
    <source>
        <dbReference type="PROSITE" id="PS51066"/>
    </source>
</evidence>
<dbReference type="GO" id="GO:0140078">
    <property type="term" value="F:class I DNA-(apurinic or apyrimidinic site) endonuclease activity"/>
    <property type="evidence" value="ECO:0007669"/>
    <property type="project" value="UniProtKB-EC"/>
</dbReference>
<evidence type="ECO:0000256" key="3">
    <source>
        <dbReference type="ARBA" id="ARBA00009409"/>
    </source>
</evidence>
<dbReference type="InterPro" id="IPR010979">
    <property type="entry name" value="Ribosomal_uS13-like_H2TH"/>
</dbReference>